<keyword evidence="1" id="KW-0812">Transmembrane</keyword>
<dbReference type="Proteomes" id="UP000305524">
    <property type="component" value="Unassembled WGS sequence"/>
</dbReference>
<organism evidence="2 3">
    <name type="scientific">Bacillus mycoides</name>
    <dbReference type="NCBI Taxonomy" id="1405"/>
    <lineage>
        <taxon>Bacteria</taxon>
        <taxon>Bacillati</taxon>
        <taxon>Bacillota</taxon>
        <taxon>Bacilli</taxon>
        <taxon>Bacillales</taxon>
        <taxon>Bacillaceae</taxon>
        <taxon>Bacillus</taxon>
        <taxon>Bacillus cereus group</taxon>
    </lineage>
</organism>
<feature type="non-terminal residue" evidence="2">
    <location>
        <position position="88"/>
    </location>
</feature>
<feature type="transmembrane region" description="Helical" evidence="1">
    <location>
        <begin position="40"/>
        <end position="58"/>
    </location>
</feature>
<reference evidence="2 3" key="1">
    <citation type="journal article" date="2019" name="Environ. Microbiol.">
        <title>An active ?-lactamase is a part of an orchestrated cell wall stress resistance network of Bacillus subtilis and related rhizosphere species.</title>
        <authorList>
            <person name="Bucher T."/>
            <person name="Keren-Paz A."/>
            <person name="Hausser J."/>
            <person name="Olender T."/>
            <person name="Cytryn E."/>
            <person name="Kolodkin-Gal I."/>
        </authorList>
    </citation>
    <scope>NUCLEOTIDE SEQUENCE [LARGE SCALE GENOMIC DNA]</scope>
    <source>
        <strain evidence="2 3">I186</strain>
    </source>
</reference>
<dbReference type="EMBL" id="SZOD01001015">
    <property type="protein sequence ID" value="TKI79876.1"/>
    <property type="molecule type" value="Genomic_DNA"/>
</dbReference>
<protein>
    <submittedName>
        <fullName evidence="2">Uncharacterized protein</fullName>
    </submittedName>
</protein>
<dbReference type="AlphaFoldDB" id="A0A4U2ZX07"/>
<evidence type="ECO:0000256" key="1">
    <source>
        <dbReference type="SAM" id="Phobius"/>
    </source>
</evidence>
<keyword evidence="1" id="KW-0472">Membrane</keyword>
<accession>A0A4U2ZX07</accession>
<proteinExistence type="predicted"/>
<gene>
    <name evidence="2" type="ORF">FC701_30250</name>
</gene>
<sequence length="88" mass="9937">MIHMLAIQKQDQQKNIEKEPLFNSQSIDEYLHGLVKSKSIFSLCLLVLISIAVVYIPYGATLKIWLKDIPIVLKSIIKALVYTGPIVV</sequence>
<evidence type="ECO:0000313" key="2">
    <source>
        <dbReference type="EMBL" id="TKI79876.1"/>
    </source>
</evidence>
<name>A0A4U2ZX07_BACMY</name>
<keyword evidence="1" id="KW-1133">Transmembrane helix</keyword>
<evidence type="ECO:0000313" key="3">
    <source>
        <dbReference type="Proteomes" id="UP000305524"/>
    </source>
</evidence>
<comment type="caution">
    <text evidence="2">The sequence shown here is derived from an EMBL/GenBank/DDBJ whole genome shotgun (WGS) entry which is preliminary data.</text>
</comment>